<evidence type="ECO:0000313" key="1">
    <source>
        <dbReference type="EMBL" id="KAA6357160.1"/>
    </source>
</evidence>
<protein>
    <recommendedName>
        <fullName evidence="3">SPRY domain-containing protein</fullName>
    </recommendedName>
</protein>
<dbReference type="AlphaFoldDB" id="A0A5J4THG1"/>
<feature type="non-terminal residue" evidence="1">
    <location>
        <position position="1"/>
    </location>
</feature>
<proteinExistence type="predicted"/>
<reference evidence="1 2" key="1">
    <citation type="submission" date="2019-03" db="EMBL/GenBank/DDBJ databases">
        <title>Single cell metagenomics reveals metabolic interactions within the superorganism composed of flagellate Streblomastix strix and complex community of Bacteroidetes bacteria on its surface.</title>
        <authorList>
            <person name="Treitli S.C."/>
            <person name="Kolisko M."/>
            <person name="Husnik F."/>
            <person name="Keeling P."/>
            <person name="Hampl V."/>
        </authorList>
    </citation>
    <scope>NUCLEOTIDE SEQUENCE [LARGE SCALE GENOMIC DNA]</scope>
    <source>
        <strain evidence="1">ST1C</strain>
    </source>
</reference>
<organism evidence="1 2">
    <name type="scientific">Streblomastix strix</name>
    <dbReference type="NCBI Taxonomy" id="222440"/>
    <lineage>
        <taxon>Eukaryota</taxon>
        <taxon>Metamonada</taxon>
        <taxon>Preaxostyla</taxon>
        <taxon>Oxymonadida</taxon>
        <taxon>Streblomastigidae</taxon>
        <taxon>Streblomastix</taxon>
    </lineage>
</organism>
<sequence>VPRRVTFFVDNVEQPKYVIGIPSEIRFWVHREKTVRYFWNGQLSHISFGQNNKKYSDGQRIGIEVDMTTVPRRVTFFVDNVEQPKYVIGIPSEIRFWVLTKFERLIKSSAKGVEGSKALEWGKEW</sequence>
<gene>
    <name evidence="1" type="ORF">EZS28_047313</name>
</gene>
<evidence type="ECO:0008006" key="3">
    <source>
        <dbReference type="Google" id="ProtNLM"/>
    </source>
</evidence>
<evidence type="ECO:0000313" key="2">
    <source>
        <dbReference type="Proteomes" id="UP000324800"/>
    </source>
</evidence>
<accession>A0A5J4THG1</accession>
<comment type="caution">
    <text evidence="1">The sequence shown here is derived from an EMBL/GenBank/DDBJ whole genome shotgun (WGS) entry which is preliminary data.</text>
</comment>
<dbReference type="EMBL" id="SNRW01031831">
    <property type="protein sequence ID" value="KAA6357160.1"/>
    <property type="molecule type" value="Genomic_DNA"/>
</dbReference>
<name>A0A5J4THG1_9EUKA</name>
<dbReference type="Proteomes" id="UP000324800">
    <property type="component" value="Unassembled WGS sequence"/>
</dbReference>